<dbReference type="AlphaFoldDB" id="A0A5C6ITV6"/>
<dbReference type="EMBL" id="VOGW01000187">
    <property type="protein sequence ID" value="TWV32619.1"/>
    <property type="molecule type" value="Genomic_DNA"/>
</dbReference>
<evidence type="ECO:0008006" key="3">
    <source>
        <dbReference type="Google" id="ProtNLM"/>
    </source>
</evidence>
<organism evidence="1 2">
    <name type="scientific">Streptomyces misionensis</name>
    <dbReference type="NCBI Taxonomy" id="67331"/>
    <lineage>
        <taxon>Bacteria</taxon>
        <taxon>Bacillati</taxon>
        <taxon>Actinomycetota</taxon>
        <taxon>Actinomycetes</taxon>
        <taxon>Kitasatosporales</taxon>
        <taxon>Streptomycetaceae</taxon>
        <taxon>Streptomyces</taxon>
    </lineage>
</organism>
<dbReference type="Proteomes" id="UP000320481">
    <property type="component" value="Unassembled WGS sequence"/>
</dbReference>
<comment type="caution">
    <text evidence="1">The sequence shown here is derived from an EMBL/GenBank/DDBJ whole genome shotgun (WGS) entry which is preliminary data.</text>
</comment>
<dbReference type="Pfam" id="PF14435">
    <property type="entry name" value="SUKH-4"/>
    <property type="match status" value="1"/>
</dbReference>
<keyword evidence="2" id="KW-1185">Reference proteome</keyword>
<evidence type="ECO:0000313" key="1">
    <source>
        <dbReference type="EMBL" id="TWV32619.1"/>
    </source>
</evidence>
<accession>A0A5C6ITV6</accession>
<proteinExistence type="predicted"/>
<reference evidence="1" key="1">
    <citation type="journal article" date="2019" name="Microbiol. Resour. Announc.">
        <title>Draft Genomic Sequences of Streptomyces misionensis and Streptomyces albidoflavus, bacteria applied for phytopathogen biocontrol.</title>
        <authorList>
            <person name="Pylro V."/>
            <person name="Dias A."/>
            <person name="Andreote F."/>
            <person name="Varani A."/>
            <person name="Andreote C."/>
            <person name="Bernardo E."/>
            <person name="Martins T."/>
        </authorList>
    </citation>
    <scope>NUCLEOTIDE SEQUENCE [LARGE SCALE GENOMIC DNA]</scope>
    <source>
        <strain evidence="1">66</strain>
    </source>
</reference>
<dbReference type="InterPro" id="IPR025851">
    <property type="entry name" value="SUKH-4"/>
</dbReference>
<name>A0A5C6ITV6_9ACTN</name>
<gene>
    <name evidence="1" type="ORF">FRZ03_33655</name>
</gene>
<dbReference type="RefSeq" id="WP_146468837.1">
    <property type="nucleotide sequence ID" value="NZ_VOGW01000187.1"/>
</dbReference>
<protein>
    <recommendedName>
        <fullName evidence="3">SUKH-4 immunity protein</fullName>
    </recommendedName>
</protein>
<evidence type="ECO:0000313" key="2">
    <source>
        <dbReference type="Proteomes" id="UP000320481"/>
    </source>
</evidence>
<sequence>MITHQDMVDLYGRDNVITLPEQEADRLGVTPQDAEVLTTVGLPRGSAPFFTTEVRGGPEFLRVIDVTTRDGKKHREVIVGGPPGDSGMRFSLSAYERFVMLVQLDGTKPRAEVVNNNLGEFVEFLYRIERFTQGIAADPTAKEELLDDLRGALMDIDPFSFELSENWWAMALRQLGGGGLGL</sequence>